<dbReference type="SUPFAM" id="SSF52540">
    <property type="entry name" value="P-loop containing nucleoside triphosphate hydrolases"/>
    <property type="match status" value="1"/>
</dbReference>
<dbReference type="Gene3D" id="3.40.50.300">
    <property type="entry name" value="P-loop containing nucleotide triphosphate hydrolases"/>
    <property type="match status" value="1"/>
</dbReference>
<dbReference type="GO" id="GO:0005524">
    <property type="term" value="F:ATP binding"/>
    <property type="evidence" value="ECO:0007669"/>
    <property type="project" value="UniProtKB-KW"/>
</dbReference>
<keyword evidence="1" id="KW-0067">ATP-binding</keyword>
<dbReference type="EMBL" id="CP033893">
    <property type="protein sequence ID" value="QDL33073.1"/>
    <property type="molecule type" value="Genomic_DNA"/>
</dbReference>
<gene>
    <name evidence="1" type="ORF">EGO53_15255</name>
</gene>
<sequence length="164" mass="18783">MNNSSHAVLHLMCGKAGSGKSTLANRLAQQPHTLLIVEDSWLATLYDQQMKTLQDYVRYSANLRQVLSEHLVQLLRHGLSVVLDFPMNTPDRRLWARQLAEEAGVAHCLHFLDVSNAQCKSRIKHRNEQGEHPFVLSEETFDLLTQYFVAPTEEERLSLIRYGE</sequence>
<dbReference type="RefSeq" id="WP_046374090.1">
    <property type="nucleotide sequence ID" value="NZ_CAMFJZ010000002.1"/>
</dbReference>
<evidence type="ECO:0000313" key="1">
    <source>
        <dbReference type="EMBL" id="QDL33073.1"/>
    </source>
</evidence>
<proteinExistence type="predicted"/>
<reference evidence="1 2" key="1">
    <citation type="submission" date="2018-11" db="EMBL/GenBank/DDBJ databases">
        <title>The first complete genome of Serratia liquefaciens isolated from metalophyte plant revel distinctness adaptive mechanisms in an extreme habitat.</title>
        <authorList>
            <person name="Caneschi W.L."/>
            <person name="Sanchez A.B."/>
            <person name="Felestrino E.B."/>
            <person name="Assis R.A.B."/>
            <person name="Lemes C.G.C."/>
            <person name="Cordeiro I.F."/>
            <person name="Fonseca N.P."/>
            <person name="Villa M."/>
            <person name="Vieira I.T."/>
            <person name="Moraes L.A."/>
            <person name="Kamino L.H.Y."/>
            <person name="do Carmo F."/>
            <person name="Garcia C.M."/>
            <person name="Almeida N.F."/>
            <person name="Silva R.S."/>
            <person name="Ferro J.A."/>
            <person name="Ferro M.I.T."/>
            <person name="Varani A.M."/>
            <person name="Ferreira R.M."/>
            <person name="dos Santos V.L."/>
            <person name="Silva U.C."/>
            <person name="Setubal J.C."/>
            <person name="Moreira L.M."/>
        </authorList>
    </citation>
    <scope>NUCLEOTIDE SEQUENCE [LARGE SCALE GENOMIC DNA]</scope>
    <source>
        <strain evidence="1 2">FG3</strain>
    </source>
</reference>
<accession>A0A515CY35</accession>
<evidence type="ECO:0000313" key="2">
    <source>
        <dbReference type="Proteomes" id="UP000317572"/>
    </source>
</evidence>
<keyword evidence="1" id="KW-0547">Nucleotide-binding</keyword>
<protein>
    <submittedName>
        <fullName evidence="1">ATP-binding protein</fullName>
    </submittedName>
</protein>
<dbReference type="Pfam" id="PF13671">
    <property type="entry name" value="AAA_33"/>
    <property type="match status" value="1"/>
</dbReference>
<name>A0A515CY35_SERLI</name>
<dbReference type="AlphaFoldDB" id="A0A515CY35"/>
<dbReference type="InterPro" id="IPR027417">
    <property type="entry name" value="P-loop_NTPase"/>
</dbReference>
<dbReference type="STRING" id="614.XJ20_16050"/>
<dbReference type="Proteomes" id="UP000317572">
    <property type="component" value="Chromosome"/>
</dbReference>
<organism evidence="1 2">
    <name type="scientific">Serratia liquefaciens</name>
    <dbReference type="NCBI Taxonomy" id="614"/>
    <lineage>
        <taxon>Bacteria</taxon>
        <taxon>Pseudomonadati</taxon>
        <taxon>Pseudomonadota</taxon>
        <taxon>Gammaproteobacteria</taxon>
        <taxon>Enterobacterales</taxon>
        <taxon>Yersiniaceae</taxon>
        <taxon>Serratia</taxon>
    </lineage>
</organism>